<evidence type="ECO:0000313" key="1">
    <source>
        <dbReference type="EMBL" id="KAK7930529.1"/>
    </source>
</evidence>
<reference evidence="2" key="1">
    <citation type="submission" date="2024-04" db="EMBL/GenBank/DDBJ databases">
        <title>Salinicola lusitanus LLJ914,a marine bacterium isolated from the Okinawa Trough.</title>
        <authorList>
            <person name="Li J."/>
        </authorList>
    </citation>
    <scope>NUCLEOTIDE SEQUENCE [LARGE SCALE GENOMIC DNA]</scope>
</reference>
<evidence type="ECO:0000313" key="2">
    <source>
        <dbReference type="Proteomes" id="UP001460270"/>
    </source>
</evidence>
<dbReference type="AlphaFoldDB" id="A0AAW0PVK7"/>
<sequence>MSFRQSTSGADALSFSRNGLRTPLRSLQNEIVHPSTESTNFKAKSFVSSEPLKHSNVNAALEVLKNAPATTDMFAQSSVAHFAYRSYSTDEQEINQTCNSSDITVKSFECEGGEVEISDSLAEEVDDTIPLPQPGLSEYQHLQQTLDSSNLLDGTDDCNNADEKTDHLYCMKESSMACENLQDTAEALGNITLKLMDCTGGEIEIENSIHLHDQTIPLPADQSWNVPESYVCGAESILFTEEVDHIDHPYCNTKAVDGFHVTNDASVHVVEEKDLTNKETDCKNVSVISSELSEHYNKSIKDTTDSALGLSANAPPALPASTEPSQAETLPDVFKVISECTPHHLKFLTPIVRRASLAYRQALKETAEDQTVVDDCAQFEEKSLKHPLDHAEFWKENLDSPIPRPLFNSTELIHRSQGCVVTEAKEDVSPALVAVDKPVPDVPVMADVPLQQQLRQMAELLMLASGKMGSDHFSAPATSPPKAECHNACVGTSPMRMVNHSINTSGQFEKQRSVCVVDQSTLTDPLLWNVPGSLQNVHDLSWNSGYCPA</sequence>
<dbReference type="Proteomes" id="UP001460270">
    <property type="component" value="Unassembled WGS sequence"/>
</dbReference>
<accession>A0AAW0PVK7</accession>
<name>A0AAW0PVK7_9GOBI</name>
<gene>
    <name evidence="1" type="ORF">WMY93_006924</name>
</gene>
<protein>
    <submittedName>
        <fullName evidence="1">Uncharacterized protein</fullName>
    </submittedName>
</protein>
<keyword evidence="2" id="KW-1185">Reference proteome</keyword>
<proteinExistence type="predicted"/>
<organism evidence="1 2">
    <name type="scientific">Mugilogobius chulae</name>
    <name type="common">yellowstripe goby</name>
    <dbReference type="NCBI Taxonomy" id="88201"/>
    <lineage>
        <taxon>Eukaryota</taxon>
        <taxon>Metazoa</taxon>
        <taxon>Chordata</taxon>
        <taxon>Craniata</taxon>
        <taxon>Vertebrata</taxon>
        <taxon>Euteleostomi</taxon>
        <taxon>Actinopterygii</taxon>
        <taxon>Neopterygii</taxon>
        <taxon>Teleostei</taxon>
        <taxon>Neoteleostei</taxon>
        <taxon>Acanthomorphata</taxon>
        <taxon>Gobiaria</taxon>
        <taxon>Gobiiformes</taxon>
        <taxon>Gobioidei</taxon>
        <taxon>Gobiidae</taxon>
        <taxon>Gobionellinae</taxon>
        <taxon>Mugilogobius</taxon>
    </lineage>
</organism>
<comment type="caution">
    <text evidence="1">The sequence shown here is derived from an EMBL/GenBank/DDBJ whole genome shotgun (WGS) entry which is preliminary data.</text>
</comment>
<dbReference type="EMBL" id="JBBPFD010000004">
    <property type="protein sequence ID" value="KAK7930529.1"/>
    <property type="molecule type" value="Genomic_DNA"/>
</dbReference>